<dbReference type="EMBL" id="BIMX01000009">
    <property type="protein sequence ID" value="GCE99338.1"/>
    <property type="molecule type" value="Genomic_DNA"/>
</dbReference>
<name>A0A4C2EB81_9SACH</name>
<organism evidence="1 2">
    <name type="scientific">Zygosaccharomyces mellis</name>
    <dbReference type="NCBI Taxonomy" id="42258"/>
    <lineage>
        <taxon>Eukaryota</taxon>
        <taxon>Fungi</taxon>
        <taxon>Dikarya</taxon>
        <taxon>Ascomycota</taxon>
        <taxon>Saccharomycotina</taxon>
        <taxon>Saccharomycetes</taxon>
        <taxon>Saccharomycetales</taxon>
        <taxon>Saccharomycetaceae</taxon>
        <taxon>Zygosaccharomyces</taxon>
    </lineage>
</organism>
<dbReference type="AlphaFoldDB" id="A0A4C2EB81"/>
<accession>A0A4C2EB81</accession>
<protein>
    <submittedName>
        <fullName evidence="1">Uncharacterized protein</fullName>
    </submittedName>
</protein>
<keyword evidence="2" id="KW-1185">Reference proteome</keyword>
<evidence type="ECO:0000313" key="2">
    <source>
        <dbReference type="Proteomes" id="UP000301737"/>
    </source>
</evidence>
<dbReference type="Proteomes" id="UP000301737">
    <property type="component" value="Unassembled WGS sequence"/>
</dbReference>
<comment type="caution">
    <text evidence="1">The sequence shown here is derived from an EMBL/GenBank/DDBJ whole genome shotgun (WGS) entry which is preliminary data.</text>
</comment>
<sequence>MFPFAEFRKRRTNFSKRLPGNPHSYRRDSNMYEASGDRRLERRRGLKLESSSGCYRKLRYFVAIATTSLLYKLEGGVDIHNRKGCMRFIRSGYSLGGMGEYNVEKNVEK</sequence>
<evidence type="ECO:0000313" key="1">
    <source>
        <dbReference type="EMBL" id="GCE99338.1"/>
    </source>
</evidence>
<proteinExistence type="predicted"/>
<reference evidence="1 2" key="1">
    <citation type="submission" date="2019-01" db="EMBL/GenBank/DDBJ databases">
        <title>Draft Genome Sequencing of Zygosaccharomyces mellis Ca-7.</title>
        <authorList>
            <person name="Shiwa Y."/>
            <person name="Kanesaki Y."/>
            <person name="Ishige T."/>
            <person name="Mura K."/>
            <person name="Hori T."/>
            <person name="Tamura T."/>
        </authorList>
    </citation>
    <scope>NUCLEOTIDE SEQUENCE [LARGE SCALE GENOMIC DNA]</scope>
    <source>
        <strain evidence="1 2">Ca-7</strain>
    </source>
</reference>
<gene>
    <name evidence="1" type="ORF">ZYGM_003432</name>
</gene>